<protein>
    <submittedName>
        <fullName evidence="8">Response regulator transcription factor</fullName>
    </submittedName>
</protein>
<dbReference type="PROSITE" id="PS50110">
    <property type="entry name" value="RESPONSE_REGULATORY"/>
    <property type="match status" value="1"/>
</dbReference>
<feature type="domain" description="HTH luxR-type" evidence="6">
    <location>
        <begin position="147"/>
        <end position="212"/>
    </location>
</feature>
<keyword evidence="9" id="KW-1185">Reference proteome</keyword>
<keyword evidence="1 5" id="KW-0597">Phosphoprotein</keyword>
<reference evidence="8 9" key="1">
    <citation type="submission" date="2019-06" db="EMBL/GenBank/DDBJ databases">
        <title>Lysobacter alkalisoli sp. nov. isolated from saline soil.</title>
        <authorList>
            <person name="Sun J.-Q."/>
            <person name="Xu L."/>
        </authorList>
    </citation>
    <scope>NUCLEOTIDE SEQUENCE [LARGE SCALE GENOMIC DNA]</scope>
    <source>
        <strain evidence="8 9">JCM 31130</strain>
    </source>
</reference>
<dbReference type="PANTHER" id="PTHR43214">
    <property type="entry name" value="TWO-COMPONENT RESPONSE REGULATOR"/>
    <property type="match status" value="1"/>
</dbReference>
<evidence type="ECO:0000256" key="5">
    <source>
        <dbReference type="PROSITE-ProRule" id="PRU00169"/>
    </source>
</evidence>
<dbReference type="PRINTS" id="PR00038">
    <property type="entry name" value="HTHLUXR"/>
</dbReference>
<organism evidence="8 9">
    <name type="scientific">Marilutibacter aestuarii</name>
    <dbReference type="NCBI Taxonomy" id="1706195"/>
    <lineage>
        <taxon>Bacteria</taxon>
        <taxon>Pseudomonadati</taxon>
        <taxon>Pseudomonadota</taxon>
        <taxon>Gammaproteobacteria</taxon>
        <taxon>Lysobacterales</taxon>
        <taxon>Lysobacteraceae</taxon>
        <taxon>Marilutibacter</taxon>
    </lineage>
</organism>
<name>A0A508AM64_9GAMM</name>
<evidence type="ECO:0000313" key="9">
    <source>
        <dbReference type="Proteomes" id="UP000318212"/>
    </source>
</evidence>
<dbReference type="SMART" id="SM00448">
    <property type="entry name" value="REC"/>
    <property type="match status" value="1"/>
</dbReference>
<dbReference type="GO" id="GO:0000160">
    <property type="term" value="P:phosphorelay signal transduction system"/>
    <property type="evidence" value="ECO:0007669"/>
    <property type="project" value="InterPro"/>
</dbReference>
<keyword evidence="2" id="KW-0805">Transcription regulation</keyword>
<keyword evidence="3" id="KW-0238">DNA-binding</keyword>
<evidence type="ECO:0000256" key="3">
    <source>
        <dbReference type="ARBA" id="ARBA00023125"/>
    </source>
</evidence>
<evidence type="ECO:0000256" key="1">
    <source>
        <dbReference type="ARBA" id="ARBA00022553"/>
    </source>
</evidence>
<gene>
    <name evidence="8" type="ORF">FKV25_02635</name>
</gene>
<dbReference type="CDD" id="cd17535">
    <property type="entry name" value="REC_NarL-like"/>
    <property type="match status" value="1"/>
</dbReference>
<dbReference type="SUPFAM" id="SSF52172">
    <property type="entry name" value="CheY-like"/>
    <property type="match status" value="1"/>
</dbReference>
<dbReference type="GO" id="GO:0003677">
    <property type="term" value="F:DNA binding"/>
    <property type="evidence" value="ECO:0007669"/>
    <property type="project" value="UniProtKB-KW"/>
</dbReference>
<sequence>MNTRIVMADDHQLVRAGLRSLLESFGDVTVLAECGDGHEALALTDRHQPDVLLLDITLPGLNGLEVAARVPRASPHTRVLVLSMHAGAEYVSQALRAGVAGYLIKDSAVDELRVALDSIRAGRPYLSPAISQTVLHGFLRTGEGPPEGAQLDVLTPRQREILQLVAEGHGTRDIANRLGLSVKTVESHRSQIMDRLDIHDVPGLVRFAIRVGLVSVDSR</sequence>
<dbReference type="CDD" id="cd06170">
    <property type="entry name" value="LuxR_C_like"/>
    <property type="match status" value="1"/>
</dbReference>
<dbReference type="PANTHER" id="PTHR43214:SF41">
    <property type="entry name" value="NITRATE_NITRITE RESPONSE REGULATOR PROTEIN NARP"/>
    <property type="match status" value="1"/>
</dbReference>
<dbReference type="InterPro" id="IPR000792">
    <property type="entry name" value="Tscrpt_reg_LuxR_C"/>
</dbReference>
<dbReference type="SMART" id="SM00421">
    <property type="entry name" value="HTH_LUXR"/>
    <property type="match status" value="1"/>
</dbReference>
<dbReference type="Pfam" id="PF00072">
    <property type="entry name" value="Response_reg"/>
    <property type="match status" value="1"/>
</dbReference>
<dbReference type="InterPro" id="IPR016032">
    <property type="entry name" value="Sig_transdc_resp-reg_C-effctor"/>
</dbReference>
<dbReference type="InterPro" id="IPR011006">
    <property type="entry name" value="CheY-like_superfamily"/>
</dbReference>
<feature type="modified residue" description="4-aspartylphosphate" evidence="5">
    <location>
        <position position="55"/>
    </location>
</feature>
<dbReference type="RefSeq" id="WP_141517247.1">
    <property type="nucleotide sequence ID" value="NZ_VICE01000021.1"/>
</dbReference>
<evidence type="ECO:0000256" key="2">
    <source>
        <dbReference type="ARBA" id="ARBA00023015"/>
    </source>
</evidence>
<evidence type="ECO:0000259" key="7">
    <source>
        <dbReference type="PROSITE" id="PS50110"/>
    </source>
</evidence>
<feature type="domain" description="Response regulatory" evidence="7">
    <location>
        <begin position="4"/>
        <end position="120"/>
    </location>
</feature>
<evidence type="ECO:0000256" key="4">
    <source>
        <dbReference type="ARBA" id="ARBA00023163"/>
    </source>
</evidence>
<dbReference type="InterPro" id="IPR039420">
    <property type="entry name" value="WalR-like"/>
</dbReference>
<dbReference type="Gene3D" id="3.40.50.2300">
    <property type="match status" value="1"/>
</dbReference>
<dbReference type="Pfam" id="PF00196">
    <property type="entry name" value="GerE"/>
    <property type="match status" value="1"/>
</dbReference>
<dbReference type="SUPFAM" id="SSF46894">
    <property type="entry name" value="C-terminal effector domain of the bipartite response regulators"/>
    <property type="match status" value="1"/>
</dbReference>
<comment type="caution">
    <text evidence="8">The sequence shown here is derived from an EMBL/GenBank/DDBJ whole genome shotgun (WGS) entry which is preliminary data.</text>
</comment>
<dbReference type="InterPro" id="IPR058245">
    <property type="entry name" value="NreC/VraR/RcsB-like_REC"/>
</dbReference>
<evidence type="ECO:0000259" key="6">
    <source>
        <dbReference type="PROSITE" id="PS50043"/>
    </source>
</evidence>
<keyword evidence="4" id="KW-0804">Transcription</keyword>
<accession>A0A508AM64</accession>
<proteinExistence type="predicted"/>
<dbReference type="AlphaFoldDB" id="A0A508AM64"/>
<dbReference type="Proteomes" id="UP000318212">
    <property type="component" value="Unassembled WGS sequence"/>
</dbReference>
<dbReference type="PROSITE" id="PS50043">
    <property type="entry name" value="HTH_LUXR_2"/>
    <property type="match status" value="1"/>
</dbReference>
<dbReference type="GO" id="GO:0006355">
    <property type="term" value="P:regulation of DNA-templated transcription"/>
    <property type="evidence" value="ECO:0007669"/>
    <property type="project" value="InterPro"/>
</dbReference>
<dbReference type="InterPro" id="IPR001789">
    <property type="entry name" value="Sig_transdc_resp-reg_receiver"/>
</dbReference>
<dbReference type="EMBL" id="VICE01000021">
    <property type="protein sequence ID" value="TQD51026.1"/>
    <property type="molecule type" value="Genomic_DNA"/>
</dbReference>
<dbReference type="OrthoDB" id="9796655at2"/>
<evidence type="ECO:0000313" key="8">
    <source>
        <dbReference type="EMBL" id="TQD51026.1"/>
    </source>
</evidence>